<protein>
    <recommendedName>
        <fullName evidence="6">Sorting nexin lst-4</fullName>
    </recommendedName>
</protein>
<reference evidence="5" key="1">
    <citation type="submission" date="2020-11" db="EMBL/GenBank/DDBJ databases">
        <authorList>
            <person name="Tran Van P."/>
        </authorList>
    </citation>
    <scope>NUCLEOTIDE SEQUENCE</scope>
</reference>
<evidence type="ECO:0000259" key="4">
    <source>
        <dbReference type="Pfam" id="PF10456"/>
    </source>
</evidence>
<evidence type="ECO:0000313" key="5">
    <source>
        <dbReference type="EMBL" id="CAD7401461.1"/>
    </source>
</evidence>
<dbReference type="AlphaFoldDB" id="A0A7R9GXR6"/>
<sequence>MEKPCDKTTLSTPNQDLNLNLPTIGALDRIKSPRRGNTHDNGTRDTTYGPGIDSLAGVNRPDSMLASSLSLSEPTTVLTAPLLRNNSVCSFHTHHQSIPVLTSPRSIHRQNSLTSYFVIGRYEENFIEHRRVQLQNFVNSVCRHPVLSQSEVWQHFMTCTDEKRWKAGKRKAEKDELVGANFFTVIQVPEKPLDIFFVEQETDNCFKFVHDMDGAVKNLMATGVDQTKKHQGPYKREYQKIGQAFSMLGHSIDIKSSGSEQSFLAEAIKKTGDTYNQIGKLFEDQPKYDWEPLGDTLHLYKGILASFPDILTVHKVRTFH</sequence>
<feature type="domain" description="Sorting nexin protein WASP-binding" evidence="4">
    <location>
        <begin position="161"/>
        <end position="315"/>
    </location>
</feature>
<dbReference type="PANTHER" id="PTHR45827:SF1">
    <property type="entry name" value="SORTING NEXIN"/>
    <property type="match status" value="1"/>
</dbReference>
<evidence type="ECO:0000256" key="1">
    <source>
        <dbReference type="ARBA" id="ARBA00010883"/>
    </source>
</evidence>
<dbReference type="InterPro" id="IPR027267">
    <property type="entry name" value="AH/BAR_dom_sf"/>
</dbReference>
<feature type="domain" description="PX" evidence="3">
    <location>
        <begin position="117"/>
        <end position="158"/>
    </location>
</feature>
<evidence type="ECO:0000259" key="3">
    <source>
        <dbReference type="Pfam" id="PF00787"/>
    </source>
</evidence>
<name>A0A7R9GXR6_TIMCR</name>
<evidence type="ECO:0008006" key="6">
    <source>
        <dbReference type="Google" id="ProtNLM"/>
    </source>
</evidence>
<dbReference type="InterPro" id="IPR001683">
    <property type="entry name" value="PX_dom"/>
</dbReference>
<accession>A0A7R9GXR6</accession>
<dbReference type="GO" id="GO:0035091">
    <property type="term" value="F:phosphatidylinositol binding"/>
    <property type="evidence" value="ECO:0007669"/>
    <property type="project" value="InterPro"/>
</dbReference>
<gene>
    <name evidence="5" type="ORF">TCEB3V08_LOCUS6014</name>
</gene>
<evidence type="ECO:0000256" key="2">
    <source>
        <dbReference type="SAM" id="MobiDB-lite"/>
    </source>
</evidence>
<dbReference type="EMBL" id="OC318316">
    <property type="protein sequence ID" value="CAD7401461.1"/>
    <property type="molecule type" value="Genomic_DNA"/>
</dbReference>
<dbReference type="SUPFAM" id="SSF64268">
    <property type="entry name" value="PX domain"/>
    <property type="match status" value="1"/>
</dbReference>
<organism evidence="5">
    <name type="scientific">Timema cristinae</name>
    <name type="common">Walking stick</name>
    <dbReference type="NCBI Taxonomy" id="61476"/>
    <lineage>
        <taxon>Eukaryota</taxon>
        <taxon>Metazoa</taxon>
        <taxon>Ecdysozoa</taxon>
        <taxon>Arthropoda</taxon>
        <taxon>Hexapoda</taxon>
        <taxon>Insecta</taxon>
        <taxon>Pterygota</taxon>
        <taxon>Neoptera</taxon>
        <taxon>Polyneoptera</taxon>
        <taxon>Phasmatodea</taxon>
        <taxon>Timematodea</taxon>
        <taxon>Timematoidea</taxon>
        <taxon>Timematidae</taxon>
        <taxon>Timema</taxon>
    </lineage>
</organism>
<feature type="region of interest" description="Disordered" evidence="2">
    <location>
        <begin position="29"/>
        <end position="59"/>
    </location>
</feature>
<dbReference type="GO" id="GO:0005886">
    <property type="term" value="C:plasma membrane"/>
    <property type="evidence" value="ECO:0007669"/>
    <property type="project" value="TreeGrafter"/>
</dbReference>
<dbReference type="GO" id="GO:0016197">
    <property type="term" value="P:endosomal transport"/>
    <property type="evidence" value="ECO:0007669"/>
    <property type="project" value="TreeGrafter"/>
</dbReference>
<comment type="similarity">
    <text evidence="1">Belongs to the sorting nexin family.</text>
</comment>
<dbReference type="PANTHER" id="PTHR45827">
    <property type="entry name" value="SORTING NEXIN"/>
    <property type="match status" value="1"/>
</dbReference>
<dbReference type="GO" id="GO:0006897">
    <property type="term" value="P:endocytosis"/>
    <property type="evidence" value="ECO:0007669"/>
    <property type="project" value="TreeGrafter"/>
</dbReference>
<dbReference type="Pfam" id="PF00787">
    <property type="entry name" value="PX"/>
    <property type="match status" value="1"/>
</dbReference>
<dbReference type="GO" id="GO:0031410">
    <property type="term" value="C:cytoplasmic vesicle"/>
    <property type="evidence" value="ECO:0007669"/>
    <property type="project" value="TreeGrafter"/>
</dbReference>
<dbReference type="InterPro" id="IPR019497">
    <property type="entry name" value="Sorting_nexin_WASP-bd-dom"/>
</dbReference>
<dbReference type="GO" id="GO:0097320">
    <property type="term" value="P:plasma membrane tubulation"/>
    <property type="evidence" value="ECO:0007669"/>
    <property type="project" value="TreeGrafter"/>
</dbReference>
<dbReference type="InterPro" id="IPR036871">
    <property type="entry name" value="PX_dom_sf"/>
</dbReference>
<dbReference type="Gene3D" id="1.20.1270.60">
    <property type="entry name" value="Arfaptin homology (AH) domain/BAR domain"/>
    <property type="match status" value="1"/>
</dbReference>
<dbReference type="Pfam" id="PF10456">
    <property type="entry name" value="BAR_3_WASP_bdg"/>
    <property type="match status" value="1"/>
</dbReference>
<proteinExistence type="inferred from homology"/>
<dbReference type="Gene3D" id="3.30.1520.10">
    <property type="entry name" value="Phox-like domain"/>
    <property type="match status" value="1"/>
</dbReference>